<reference evidence="1 2" key="1">
    <citation type="journal article" date="2019" name="Commun. Biol.">
        <title>The bagworm genome reveals a unique fibroin gene that provides high tensile strength.</title>
        <authorList>
            <person name="Kono N."/>
            <person name="Nakamura H."/>
            <person name="Ohtoshi R."/>
            <person name="Tomita M."/>
            <person name="Numata K."/>
            <person name="Arakawa K."/>
        </authorList>
    </citation>
    <scope>NUCLEOTIDE SEQUENCE [LARGE SCALE GENOMIC DNA]</scope>
</reference>
<evidence type="ECO:0000313" key="2">
    <source>
        <dbReference type="Proteomes" id="UP000299102"/>
    </source>
</evidence>
<accession>A0A4C1TN29</accession>
<organism evidence="1 2">
    <name type="scientific">Eumeta variegata</name>
    <name type="common">Bagworm moth</name>
    <name type="synonym">Eumeta japonica</name>
    <dbReference type="NCBI Taxonomy" id="151549"/>
    <lineage>
        <taxon>Eukaryota</taxon>
        <taxon>Metazoa</taxon>
        <taxon>Ecdysozoa</taxon>
        <taxon>Arthropoda</taxon>
        <taxon>Hexapoda</taxon>
        <taxon>Insecta</taxon>
        <taxon>Pterygota</taxon>
        <taxon>Neoptera</taxon>
        <taxon>Endopterygota</taxon>
        <taxon>Lepidoptera</taxon>
        <taxon>Glossata</taxon>
        <taxon>Ditrysia</taxon>
        <taxon>Tineoidea</taxon>
        <taxon>Psychidae</taxon>
        <taxon>Oiketicinae</taxon>
        <taxon>Eumeta</taxon>
    </lineage>
</organism>
<sequence>MHFRLAASPRCSRLYKHPRQYPTPFRTERCVLSCGLKSQRYPPALDYKSYYRWLKADFRLTRPYITSGEKSFFANASARRPVAYSRNLFDASVGFGALERKSFSESFFFQCMAVRAAYLRSLLRFV</sequence>
<name>A0A4C1TN29_EUMVA</name>
<dbReference type="AlphaFoldDB" id="A0A4C1TN29"/>
<protein>
    <submittedName>
        <fullName evidence="1">Uncharacterized protein</fullName>
    </submittedName>
</protein>
<dbReference type="EMBL" id="BGZK01000067">
    <property type="protein sequence ID" value="GBP14841.1"/>
    <property type="molecule type" value="Genomic_DNA"/>
</dbReference>
<proteinExistence type="predicted"/>
<comment type="caution">
    <text evidence="1">The sequence shown here is derived from an EMBL/GenBank/DDBJ whole genome shotgun (WGS) entry which is preliminary data.</text>
</comment>
<gene>
    <name evidence="1" type="ORF">EVAR_75429_1</name>
</gene>
<keyword evidence="2" id="KW-1185">Reference proteome</keyword>
<evidence type="ECO:0000313" key="1">
    <source>
        <dbReference type="EMBL" id="GBP14841.1"/>
    </source>
</evidence>
<dbReference type="Proteomes" id="UP000299102">
    <property type="component" value="Unassembled WGS sequence"/>
</dbReference>